<keyword evidence="1" id="KW-0812">Transmembrane</keyword>
<name>A0A917N0Q8_9SPHI</name>
<proteinExistence type="predicted"/>
<keyword evidence="1" id="KW-1133">Transmembrane helix</keyword>
<reference evidence="2" key="2">
    <citation type="submission" date="2020-09" db="EMBL/GenBank/DDBJ databases">
        <authorList>
            <person name="Sun Q."/>
            <person name="Sedlacek I."/>
        </authorList>
    </citation>
    <scope>NUCLEOTIDE SEQUENCE</scope>
    <source>
        <strain evidence="2">CCM 8711</strain>
    </source>
</reference>
<gene>
    <name evidence="2" type="ORF">GCM10011425_13320</name>
</gene>
<dbReference type="RefSeq" id="WP_188414999.1">
    <property type="nucleotide sequence ID" value="NZ_BMDO01000002.1"/>
</dbReference>
<dbReference type="AlphaFoldDB" id="A0A917N0Q8"/>
<sequence length="63" mass="7103">MIKFITSYQAEIAGVTFFTLLIFAILLFNGVIGARPKNAKSTDDKRKHFGSNLNAYKKIDSDY</sequence>
<reference evidence="2" key="1">
    <citation type="journal article" date="2014" name="Int. J. Syst. Evol. Microbiol.">
        <title>Complete genome sequence of Corynebacterium casei LMG S-19264T (=DSM 44701T), isolated from a smear-ripened cheese.</title>
        <authorList>
            <consortium name="US DOE Joint Genome Institute (JGI-PGF)"/>
            <person name="Walter F."/>
            <person name="Albersmeier A."/>
            <person name="Kalinowski J."/>
            <person name="Ruckert C."/>
        </authorList>
    </citation>
    <scope>NUCLEOTIDE SEQUENCE</scope>
    <source>
        <strain evidence="2">CCM 8711</strain>
    </source>
</reference>
<organism evidence="2 3">
    <name type="scientific">Mucilaginibacter galii</name>
    <dbReference type="NCBI Taxonomy" id="2005073"/>
    <lineage>
        <taxon>Bacteria</taxon>
        <taxon>Pseudomonadati</taxon>
        <taxon>Bacteroidota</taxon>
        <taxon>Sphingobacteriia</taxon>
        <taxon>Sphingobacteriales</taxon>
        <taxon>Sphingobacteriaceae</taxon>
        <taxon>Mucilaginibacter</taxon>
    </lineage>
</organism>
<dbReference type="EMBL" id="BMDO01000002">
    <property type="protein sequence ID" value="GGI50120.1"/>
    <property type="molecule type" value="Genomic_DNA"/>
</dbReference>
<feature type="transmembrane region" description="Helical" evidence="1">
    <location>
        <begin position="12"/>
        <end position="32"/>
    </location>
</feature>
<evidence type="ECO:0000313" key="3">
    <source>
        <dbReference type="Proteomes" id="UP000662074"/>
    </source>
</evidence>
<protein>
    <submittedName>
        <fullName evidence="2">Uncharacterized protein</fullName>
    </submittedName>
</protein>
<keyword evidence="1" id="KW-0472">Membrane</keyword>
<accession>A0A917N0Q8</accession>
<comment type="caution">
    <text evidence="2">The sequence shown here is derived from an EMBL/GenBank/DDBJ whole genome shotgun (WGS) entry which is preliminary data.</text>
</comment>
<dbReference type="Proteomes" id="UP000662074">
    <property type="component" value="Unassembled WGS sequence"/>
</dbReference>
<evidence type="ECO:0000313" key="2">
    <source>
        <dbReference type="EMBL" id="GGI50120.1"/>
    </source>
</evidence>
<keyword evidence="3" id="KW-1185">Reference proteome</keyword>
<evidence type="ECO:0000256" key="1">
    <source>
        <dbReference type="SAM" id="Phobius"/>
    </source>
</evidence>